<protein>
    <recommendedName>
        <fullName evidence="4">PPE family protein</fullName>
    </recommendedName>
</protein>
<proteinExistence type="predicted"/>
<feature type="region of interest" description="Disordered" evidence="1">
    <location>
        <begin position="246"/>
        <end position="412"/>
    </location>
</feature>
<evidence type="ECO:0000256" key="1">
    <source>
        <dbReference type="SAM" id="MobiDB-lite"/>
    </source>
</evidence>
<evidence type="ECO:0000313" key="3">
    <source>
        <dbReference type="Proteomes" id="UP001291999"/>
    </source>
</evidence>
<reference evidence="2 3" key="1">
    <citation type="submission" date="2023-11" db="EMBL/GenBank/DDBJ databases">
        <title>Novel species in genus Nocardioides.</title>
        <authorList>
            <person name="Zhou H."/>
        </authorList>
    </citation>
    <scope>NUCLEOTIDE SEQUENCE [LARGE SCALE GENOMIC DNA]</scope>
    <source>
        <strain evidence="2 3">S-58</strain>
    </source>
</reference>
<feature type="compositionally biased region" description="Basic and acidic residues" evidence="1">
    <location>
        <begin position="300"/>
        <end position="352"/>
    </location>
</feature>
<dbReference type="Proteomes" id="UP001291999">
    <property type="component" value="Unassembled WGS sequence"/>
</dbReference>
<evidence type="ECO:0008006" key="4">
    <source>
        <dbReference type="Google" id="ProtNLM"/>
    </source>
</evidence>
<accession>A0ABU5K7L2</accession>
<evidence type="ECO:0000313" key="2">
    <source>
        <dbReference type="EMBL" id="MDZ5660896.1"/>
    </source>
</evidence>
<gene>
    <name evidence="2" type="ORF">SFC79_03900</name>
</gene>
<dbReference type="EMBL" id="JAXQPW010000001">
    <property type="protein sequence ID" value="MDZ5660896.1"/>
    <property type="molecule type" value="Genomic_DNA"/>
</dbReference>
<organism evidence="2 3">
    <name type="scientific">Nocardioides renjunii</name>
    <dbReference type="NCBI Taxonomy" id="3095075"/>
    <lineage>
        <taxon>Bacteria</taxon>
        <taxon>Bacillati</taxon>
        <taxon>Actinomycetota</taxon>
        <taxon>Actinomycetes</taxon>
        <taxon>Propionibacteriales</taxon>
        <taxon>Nocardioidaceae</taxon>
        <taxon>Nocardioides</taxon>
    </lineage>
</organism>
<feature type="compositionally biased region" description="Acidic residues" evidence="1">
    <location>
        <begin position="395"/>
        <end position="412"/>
    </location>
</feature>
<feature type="compositionally biased region" description="Acidic residues" evidence="1">
    <location>
        <begin position="353"/>
        <end position="372"/>
    </location>
</feature>
<comment type="caution">
    <text evidence="2">The sequence shown here is derived from an EMBL/GenBank/DDBJ whole genome shotgun (WGS) entry which is preliminary data.</text>
</comment>
<dbReference type="RefSeq" id="WP_322423289.1">
    <property type="nucleotide sequence ID" value="NZ_JAXQPW010000001.1"/>
</dbReference>
<name>A0ABU5K7L2_9ACTN</name>
<sequence length="412" mass="43244">MPANPWELRADVRPLEVAATRWDELSTLMTRRGDEIVDAARRATEGWDASAAESYELHRRQVLVNLDRFTALADQVSGALRAVSTILTSFQKELDQAWVKVAMVPHEVVGESRHLVFHPSADDERGTVTLGQQETEEIRGRMALALDQESARLRAARAELVDVRIVLETLGGSAFPGMPGPGQEESGVGMVAPPSTTVVGAAQGGVAGGAGVAGLPPVAPISVSVPDLTGLSAAALGTVAATAAGAVAGRRGASRAPSGTPPIGAMGAGAMAARAGTMSRGMASGRSGPHRLATPQLERTPAEDAAARAAREKEAVREAKRAALEEKRAERAARRAERRAERESERERRDGEQEPVDEHEDEHEDGQDDAVDEGAQAPASAEGGGPADLRVVEVSVEDLAADTDAADTEDRR</sequence>
<keyword evidence="3" id="KW-1185">Reference proteome</keyword>
<feature type="compositionally biased region" description="Low complexity" evidence="1">
    <location>
        <begin position="246"/>
        <end position="256"/>
    </location>
</feature>
<feature type="compositionally biased region" description="Low complexity" evidence="1">
    <location>
        <begin position="264"/>
        <end position="283"/>
    </location>
</feature>